<name>A0AAV0CAU7_9ASTE</name>
<reference evidence="3" key="1">
    <citation type="submission" date="2022-07" db="EMBL/GenBank/DDBJ databases">
        <authorList>
            <person name="Macas J."/>
            <person name="Novak P."/>
            <person name="Neumann P."/>
        </authorList>
    </citation>
    <scope>NUCLEOTIDE SEQUENCE</scope>
</reference>
<accession>A0AAV0CAU7</accession>
<evidence type="ECO:0008006" key="5">
    <source>
        <dbReference type="Google" id="ProtNLM"/>
    </source>
</evidence>
<keyword evidence="1" id="KW-0479">Metal-binding</keyword>
<sequence length="495" mass="53428">MAAEKAEKAKVPNKLVLKVDYDGPSELVDMFVVVAGCDGVKSMEVAKIKDVKQITITGSFEGGEQIMSRLRWGEGNNFWSSCCGGDATNFNPRTVTFGPLTAKKGDGGDKPKDNADTKKDDDKKKADTPPKQAPSQAMVMQLDYEESDGEEKKKKRRAAMIAAADSAEVESISMDDTNNVLTVTGSAGAVTGRVFELMKGRNKQKGAYPTPHIDSLGAKPAAKKPDDAAAKKDSSEEAKKGDGDKENGKSNGDSKIEIQVVVLDFKEGVGDTGLAEAMKVIAEYPDVKSISRVKNIFTVTGLSGIADNILDHVTKNGGAWYQNNVKRTKVDTKSVPVEKEKKKANDQSKKVVLKLDANEKFEPEEAEKYMQAAMEIVAGLEGLDSLSIDVEKRLLTVTGVANPGQVLVRLRVTTVNGSRPYEKTTFVSVGPKKAEDKPKQADSKTTKGPIDNPLGYYNAPVYAPAPSYYYPSPMHPSGGGYEYGAPFSFKSLFGW</sequence>
<feature type="region of interest" description="Disordered" evidence="2">
    <location>
        <begin position="98"/>
        <end position="157"/>
    </location>
</feature>
<dbReference type="AlphaFoldDB" id="A0AAV0CAU7"/>
<comment type="caution">
    <text evidence="3">The sequence shown here is derived from an EMBL/GenBank/DDBJ whole genome shotgun (WGS) entry which is preliminary data.</text>
</comment>
<evidence type="ECO:0000313" key="3">
    <source>
        <dbReference type="EMBL" id="CAH9070576.1"/>
    </source>
</evidence>
<feature type="compositionally biased region" description="Basic and acidic residues" evidence="2">
    <location>
        <begin position="432"/>
        <end position="445"/>
    </location>
</feature>
<gene>
    <name evidence="3" type="ORF">CEPIT_LOCUS3516</name>
</gene>
<dbReference type="PANTHER" id="PTHR45811">
    <property type="entry name" value="COPPER TRANSPORT PROTEIN FAMILY-RELATED"/>
    <property type="match status" value="1"/>
</dbReference>
<protein>
    <recommendedName>
        <fullName evidence="5">HMA domain-containing protein</fullName>
    </recommendedName>
</protein>
<keyword evidence="4" id="KW-1185">Reference proteome</keyword>
<feature type="compositionally biased region" description="Basic and acidic residues" evidence="2">
    <location>
        <begin position="223"/>
        <end position="252"/>
    </location>
</feature>
<dbReference type="EMBL" id="CAMAPF010000018">
    <property type="protein sequence ID" value="CAH9070576.1"/>
    <property type="molecule type" value="Genomic_DNA"/>
</dbReference>
<feature type="region of interest" description="Disordered" evidence="2">
    <location>
        <begin position="429"/>
        <end position="450"/>
    </location>
</feature>
<dbReference type="InterPro" id="IPR051863">
    <property type="entry name" value="HIPP"/>
</dbReference>
<evidence type="ECO:0000256" key="2">
    <source>
        <dbReference type="SAM" id="MobiDB-lite"/>
    </source>
</evidence>
<dbReference type="PANTHER" id="PTHR45811:SF49">
    <property type="entry name" value="OS04G0667600 PROTEIN"/>
    <property type="match status" value="1"/>
</dbReference>
<proteinExistence type="predicted"/>
<feature type="region of interest" description="Disordered" evidence="2">
    <location>
        <begin position="202"/>
        <end position="252"/>
    </location>
</feature>
<organism evidence="3 4">
    <name type="scientific">Cuscuta epithymum</name>
    <dbReference type="NCBI Taxonomy" id="186058"/>
    <lineage>
        <taxon>Eukaryota</taxon>
        <taxon>Viridiplantae</taxon>
        <taxon>Streptophyta</taxon>
        <taxon>Embryophyta</taxon>
        <taxon>Tracheophyta</taxon>
        <taxon>Spermatophyta</taxon>
        <taxon>Magnoliopsida</taxon>
        <taxon>eudicotyledons</taxon>
        <taxon>Gunneridae</taxon>
        <taxon>Pentapetalae</taxon>
        <taxon>asterids</taxon>
        <taxon>lamiids</taxon>
        <taxon>Solanales</taxon>
        <taxon>Convolvulaceae</taxon>
        <taxon>Cuscuteae</taxon>
        <taxon>Cuscuta</taxon>
        <taxon>Cuscuta subgen. Cuscuta</taxon>
    </lineage>
</organism>
<dbReference type="Proteomes" id="UP001152523">
    <property type="component" value="Unassembled WGS sequence"/>
</dbReference>
<feature type="compositionally biased region" description="Basic and acidic residues" evidence="2">
    <location>
        <begin position="103"/>
        <end position="128"/>
    </location>
</feature>
<dbReference type="GO" id="GO:0046872">
    <property type="term" value="F:metal ion binding"/>
    <property type="evidence" value="ECO:0007669"/>
    <property type="project" value="UniProtKB-KW"/>
</dbReference>
<evidence type="ECO:0000313" key="4">
    <source>
        <dbReference type="Proteomes" id="UP001152523"/>
    </source>
</evidence>
<evidence type="ECO:0000256" key="1">
    <source>
        <dbReference type="ARBA" id="ARBA00022723"/>
    </source>
</evidence>
<dbReference type="Gene3D" id="3.30.70.100">
    <property type="match status" value="1"/>
</dbReference>